<dbReference type="PROSITE" id="PS50172">
    <property type="entry name" value="BRCT"/>
    <property type="match status" value="1"/>
</dbReference>
<dbReference type="InterPro" id="IPR001357">
    <property type="entry name" value="BRCT_dom"/>
</dbReference>
<dbReference type="GO" id="GO:0005634">
    <property type="term" value="C:nucleus"/>
    <property type="evidence" value="ECO:0007669"/>
    <property type="project" value="UniProtKB-SubCell"/>
</dbReference>
<sequence>MTSPSSSDNHNISEELNNEGNQEMSDGEIVDDKTTATAKASNIQENIEDNKKEEKEEIEFRDIEKEQQVLNNSNCIEKNKIETTETSISTAATTTTAVETNLTANYFYIDSETIVNENELIEYSNNNNNNTPSGLVLRNSSNGIVTYNTPIESIPYPSIVGDRLYMPLAYSSDQNRKEELDFEETLRDYKNFKEKKRSRSYSSDRSRSRSRSRSGRRRNYSSSRSRSKSDSRSRSRSSHRYSSSSKKSSSRRRRRSRSSSDSRSRSRSSKRYSSSRYSSRYSRSRYSSRRGSRSRSRSRSYSRSRRDRSRSRSYSRRRSYSTSSSRSRSRSNRKRYSRSKRSRSTSYSDSSRSRSRSNRRSRKSKSRSRSRDKHSSKNKSSTIGIKPNQQTSFVTFLKPDGSWFDSDESSKASTPKMHLIVDIDHTLIHSTKDPNGESYFLKDKTVHKISFPETNETFYVKERPNAIEFLRTLSQQFYIYVYSFHPKYYVERVASILDPHSNIFSKVISKEIIESIENIKICRENNNSQKPFIVFNEQNVPKIFKFESINQLIILDDREDVWRNFQDNLILLDTFKYFNKEVQDFTPIYQYPFSFQELSRAFPFPNITESLNNNNFNSNLNQIIKCSQYQQQQQPTQQPPQPNINFLSSNQPYLDMFSCLLGAMQSEFISREITDPSLHIKSVIQEIRSSVLMDCNIVFSGIFPKQIDPSKLCHTRVSKITESFGASISQEIDSNTTHVIFIKEGTSKVLQALKNPNIKVVHFAWLRDCIHRWERIDELNYSVNSYQNLIKLN</sequence>
<dbReference type="PANTHER" id="PTHR23081:SF4">
    <property type="entry name" value="PROTEIN-SERINE_THREONINE PHOSPHATASE"/>
    <property type="match status" value="1"/>
</dbReference>
<dbReference type="InterPro" id="IPR023214">
    <property type="entry name" value="HAD_sf"/>
</dbReference>
<dbReference type="Gene3D" id="3.40.50.10190">
    <property type="entry name" value="BRCT domain"/>
    <property type="match status" value="1"/>
</dbReference>
<dbReference type="Pfam" id="PF03031">
    <property type="entry name" value="NIF"/>
    <property type="match status" value="1"/>
</dbReference>
<dbReference type="FunFam" id="3.40.50.1000:FF:000609">
    <property type="match status" value="1"/>
</dbReference>
<evidence type="ECO:0000313" key="11">
    <source>
        <dbReference type="Proteomes" id="UP000001064"/>
    </source>
</evidence>
<evidence type="ECO:0000256" key="7">
    <source>
        <dbReference type="SAM" id="MobiDB-lite"/>
    </source>
</evidence>
<dbReference type="AlphaFoldDB" id="F0ZFG0"/>
<comment type="subcellular location">
    <subcellularLocation>
        <location evidence="1">Nucleus</location>
    </subcellularLocation>
</comment>
<dbReference type="InParanoid" id="F0ZFG0"/>
<dbReference type="OMA" id="YQYPFSF"/>
<dbReference type="SUPFAM" id="SSF52113">
    <property type="entry name" value="BRCT domain"/>
    <property type="match status" value="1"/>
</dbReference>
<dbReference type="OrthoDB" id="10249888at2759"/>
<feature type="region of interest" description="Disordered" evidence="7">
    <location>
        <begin position="194"/>
        <end position="391"/>
    </location>
</feature>
<dbReference type="FunCoup" id="F0ZFG0">
    <property type="interactions" value="398"/>
</dbReference>
<dbReference type="Pfam" id="PF00533">
    <property type="entry name" value="BRCT"/>
    <property type="match status" value="1"/>
</dbReference>
<feature type="domain" description="BRCT" evidence="8">
    <location>
        <begin position="687"/>
        <end position="783"/>
    </location>
</feature>
<feature type="compositionally biased region" description="Low complexity" evidence="7">
    <location>
        <begin position="271"/>
        <end position="281"/>
    </location>
</feature>
<feature type="region of interest" description="Disordered" evidence="7">
    <location>
        <begin position="1"/>
        <end position="54"/>
    </location>
</feature>
<feature type="compositionally biased region" description="Basic residues" evidence="7">
    <location>
        <begin position="353"/>
        <end position="377"/>
    </location>
</feature>
<dbReference type="CDD" id="cd17729">
    <property type="entry name" value="BRCT_CTDP1"/>
    <property type="match status" value="1"/>
</dbReference>
<dbReference type="Gene3D" id="3.40.50.1000">
    <property type="entry name" value="HAD superfamily/HAD-like"/>
    <property type="match status" value="1"/>
</dbReference>
<evidence type="ECO:0000256" key="4">
    <source>
        <dbReference type="ARBA" id="ARBA00023242"/>
    </source>
</evidence>
<dbReference type="InterPro" id="IPR036420">
    <property type="entry name" value="BRCT_dom_sf"/>
</dbReference>
<dbReference type="PROSITE" id="PS50969">
    <property type="entry name" value="FCP1"/>
    <property type="match status" value="1"/>
</dbReference>
<keyword evidence="3" id="KW-0378">Hydrolase</keyword>
<reference evidence="11" key="1">
    <citation type="journal article" date="2011" name="Genome Biol.">
        <title>Comparative genomics of the social amoebae Dictyostelium discoideum and Dictyostelium purpureum.</title>
        <authorList>
            <consortium name="US DOE Joint Genome Institute (JGI-PGF)"/>
            <person name="Sucgang R."/>
            <person name="Kuo A."/>
            <person name="Tian X."/>
            <person name="Salerno W."/>
            <person name="Parikh A."/>
            <person name="Feasley C.L."/>
            <person name="Dalin E."/>
            <person name="Tu H."/>
            <person name="Huang E."/>
            <person name="Barry K."/>
            <person name="Lindquist E."/>
            <person name="Shapiro H."/>
            <person name="Bruce D."/>
            <person name="Schmutz J."/>
            <person name="Salamov A."/>
            <person name="Fey P."/>
            <person name="Gaudet P."/>
            <person name="Anjard C."/>
            <person name="Babu M.M."/>
            <person name="Basu S."/>
            <person name="Bushmanova Y."/>
            <person name="van der Wel H."/>
            <person name="Katoh-Kurasawa M."/>
            <person name="Dinh C."/>
            <person name="Coutinho P.M."/>
            <person name="Saito T."/>
            <person name="Elias M."/>
            <person name="Schaap P."/>
            <person name="Kay R.R."/>
            <person name="Henrissat B."/>
            <person name="Eichinger L."/>
            <person name="Rivero F."/>
            <person name="Putnam N.H."/>
            <person name="West C.M."/>
            <person name="Loomis W.F."/>
            <person name="Chisholm R.L."/>
            <person name="Shaulsky G."/>
            <person name="Strassmann J.E."/>
            <person name="Queller D.C."/>
            <person name="Kuspa A."/>
            <person name="Grigoriev I.V."/>
        </authorList>
    </citation>
    <scope>NUCLEOTIDE SEQUENCE [LARGE SCALE GENOMIC DNA]</scope>
    <source>
        <strain evidence="11">QSDP1</strain>
    </source>
</reference>
<evidence type="ECO:0000256" key="2">
    <source>
        <dbReference type="ARBA" id="ARBA00013081"/>
    </source>
</evidence>
<evidence type="ECO:0000259" key="9">
    <source>
        <dbReference type="PROSITE" id="PS50969"/>
    </source>
</evidence>
<dbReference type="PANTHER" id="PTHR23081">
    <property type="entry name" value="RNA POLYMERASE II CTD PHOSPHATASE"/>
    <property type="match status" value="1"/>
</dbReference>
<proteinExistence type="predicted"/>
<dbReference type="Proteomes" id="UP000001064">
    <property type="component" value="Unassembled WGS sequence"/>
</dbReference>
<comment type="catalytic activity">
    <reaction evidence="5">
        <text>O-phospho-L-seryl-[protein] + H2O = L-seryl-[protein] + phosphate</text>
        <dbReference type="Rhea" id="RHEA:20629"/>
        <dbReference type="Rhea" id="RHEA-COMP:9863"/>
        <dbReference type="Rhea" id="RHEA-COMP:11604"/>
        <dbReference type="ChEBI" id="CHEBI:15377"/>
        <dbReference type="ChEBI" id="CHEBI:29999"/>
        <dbReference type="ChEBI" id="CHEBI:43474"/>
        <dbReference type="ChEBI" id="CHEBI:83421"/>
        <dbReference type="EC" id="3.1.3.16"/>
    </reaction>
</comment>
<evidence type="ECO:0000259" key="8">
    <source>
        <dbReference type="PROSITE" id="PS50172"/>
    </source>
</evidence>
<dbReference type="SMART" id="SM00577">
    <property type="entry name" value="CPDc"/>
    <property type="match status" value="1"/>
</dbReference>
<feature type="compositionally biased region" description="Basic residues" evidence="7">
    <location>
        <begin position="248"/>
        <end position="257"/>
    </location>
</feature>
<dbReference type="KEGG" id="dpp:DICPUDRAFT_87022"/>
<comment type="catalytic activity">
    <reaction evidence="6">
        <text>O-phospho-L-threonyl-[protein] + H2O = L-threonyl-[protein] + phosphate</text>
        <dbReference type="Rhea" id="RHEA:47004"/>
        <dbReference type="Rhea" id="RHEA-COMP:11060"/>
        <dbReference type="Rhea" id="RHEA-COMP:11605"/>
        <dbReference type="ChEBI" id="CHEBI:15377"/>
        <dbReference type="ChEBI" id="CHEBI:30013"/>
        <dbReference type="ChEBI" id="CHEBI:43474"/>
        <dbReference type="ChEBI" id="CHEBI:61977"/>
        <dbReference type="EC" id="3.1.3.16"/>
    </reaction>
</comment>
<organism evidence="10 11">
    <name type="scientific">Dictyostelium purpureum</name>
    <name type="common">Slime mold</name>
    <dbReference type="NCBI Taxonomy" id="5786"/>
    <lineage>
        <taxon>Eukaryota</taxon>
        <taxon>Amoebozoa</taxon>
        <taxon>Evosea</taxon>
        <taxon>Eumycetozoa</taxon>
        <taxon>Dictyostelia</taxon>
        <taxon>Dictyosteliales</taxon>
        <taxon>Dictyosteliaceae</taxon>
        <taxon>Dictyostelium</taxon>
    </lineage>
</organism>
<evidence type="ECO:0000256" key="6">
    <source>
        <dbReference type="ARBA" id="ARBA00048336"/>
    </source>
</evidence>
<feature type="compositionally biased region" description="Basic residues" evidence="7">
    <location>
        <begin position="327"/>
        <end position="343"/>
    </location>
</feature>
<dbReference type="eggNOG" id="KOG0323">
    <property type="taxonomic scope" value="Eukaryota"/>
</dbReference>
<evidence type="ECO:0000313" key="10">
    <source>
        <dbReference type="EMBL" id="EGC37331.1"/>
    </source>
</evidence>
<feature type="compositionally biased region" description="Basic residues" evidence="7">
    <location>
        <begin position="282"/>
        <end position="319"/>
    </location>
</feature>
<dbReference type="RefSeq" id="XP_003286145.1">
    <property type="nucleotide sequence ID" value="XM_003286097.1"/>
</dbReference>
<dbReference type="EMBL" id="GL871002">
    <property type="protein sequence ID" value="EGC37331.1"/>
    <property type="molecule type" value="Genomic_DNA"/>
</dbReference>
<evidence type="ECO:0000256" key="1">
    <source>
        <dbReference type="ARBA" id="ARBA00004123"/>
    </source>
</evidence>
<dbReference type="STRING" id="5786.F0ZFG0"/>
<dbReference type="InterPro" id="IPR039189">
    <property type="entry name" value="Fcp1"/>
</dbReference>
<feature type="compositionally biased region" description="Polar residues" evidence="7">
    <location>
        <begin position="1"/>
        <end position="24"/>
    </location>
</feature>
<dbReference type="CDD" id="cd07521">
    <property type="entry name" value="HAD_FCP1-like"/>
    <property type="match status" value="1"/>
</dbReference>
<dbReference type="InterPro" id="IPR004274">
    <property type="entry name" value="FCP1_dom"/>
</dbReference>
<dbReference type="SUPFAM" id="SSF56784">
    <property type="entry name" value="HAD-like"/>
    <property type="match status" value="1"/>
</dbReference>
<dbReference type="GO" id="GO:0008420">
    <property type="term" value="F:RNA polymerase II CTD heptapeptide repeat phosphatase activity"/>
    <property type="evidence" value="ECO:0000318"/>
    <property type="project" value="GO_Central"/>
</dbReference>
<dbReference type="VEuPathDB" id="AmoebaDB:DICPUDRAFT_87022"/>
<feature type="compositionally biased region" description="Basic residues" evidence="7">
    <location>
        <begin position="208"/>
        <end position="219"/>
    </location>
</feature>
<dbReference type="EC" id="3.1.3.16" evidence="2"/>
<keyword evidence="11" id="KW-1185">Reference proteome</keyword>
<dbReference type="GeneID" id="10500017"/>
<accession>F0ZFG0</accession>
<name>F0ZFG0_DICPU</name>
<keyword evidence="4" id="KW-0539">Nucleus</keyword>
<dbReference type="SMART" id="SM00292">
    <property type="entry name" value="BRCT"/>
    <property type="match status" value="1"/>
</dbReference>
<dbReference type="InterPro" id="IPR036412">
    <property type="entry name" value="HAD-like_sf"/>
</dbReference>
<feature type="domain" description="FCP1 homology" evidence="9">
    <location>
        <begin position="412"/>
        <end position="598"/>
    </location>
</feature>
<evidence type="ECO:0000256" key="3">
    <source>
        <dbReference type="ARBA" id="ARBA00022801"/>
    </source>
</evidence>
<protein>
    <recommendedName>
        <fullName evidence="2">protein-serine/threonine phosphatase</fullName>
        <ecNumber evidence="2">3.1.3.16</ecNumber>
    </recommendedName>
</protein>
<evidence type="ECO:0000256" key="5">
    <source>
        <dbReference type="ARBA" id="ARBA00047761"/>
    </source>
</evidence>
<gene>
    <name evidence="10" type="ORF">DICPUDRAFT_87022</name>
</gene>